<dbReference type="OrthoDB" id="660486at2759"/>
<accession>A0A6J1CAN3</accession>
<dbReference type="PANTHER" id="PTHR31374">
    <property type="entry name" value="AUXIN-INDUCED PROTEIN-LIKE-RELATED"/>
    <property type="match status" value="1"/>
</dbReference>
<comment type="similarity">
    <text evidence="1">Belongs to the ARG7 family.</text>
</comment>
<dbReference type="GeneID" id="111008980"/>
<evidence type="ECO:0000313" key="3">
    <source>
        <dbReference type="RefSeq" id="XP_022137558.1"/>
    </source>
</evidence>
<organism evidence="2 3">
    <name type="scientific">Momordica charantia</name>
    <name type="common">Bitter gourd</name>
    <name type="synonym">Balsam pear</name>
    <dbReference type="NCBI Taxonomy" id="3673"/>
    <lineage>
        <taxon>Eukaryota</taxon>
        <taxon>Viridiplantae</taxon>
        <taxon>Streptophyta</taxon>
        <taxon>Embryophyta</taxon>
        <taxon>Tracheophyta</taxon>
        <taxon>Spermatophyta</taxon>
        <taxon>Magnoliopsida</taxon>
        <taxon>eudicotyledons</taxon>
        <taxon>Gunneridae</taxon>
        <taxon>Pentapetalae</taxon>
        <taxon>rosids</taxon>
        <taxon>fabids</taxon>
        <taxon>Cucurbitales</taxon>
        <taxon>Cucurbitaceae</taxon>
        <taxon>Momordiceae</taxon>
        <taxon>Momordica</taxon>
    </lineage>
</organism>
<dbReference type="KEGG" id="mcha:111008980"/>
<reference evidence="3" key="1">
    <citation type="submission" date="2025-08" db="UniProtKB">
        <authorList>
            <consortium name="RefSeq"/>
        </authorList>
    </citation>
    <scope>IDENTIFICATION</scope>
    <source>
        <strain evidence="3">OHB3-1</strain>
    </source>
</reference>
<dbReference type="Proteomes" id="UP000504603">
    <property type="component" value="Unplaced"/>
</dbReference>
<protein>
    <submittedName>
        <fullName evidence="3">Indole-3-acetic acid-induced protein ARG7-like</fullName>
    </submittedName>
</protein>
<evidence type="ECO:0000256" key="1">
    <source>
        <dbReference type="ARBA" id="ARBA00006974"/>
    </source>
</evidence>
<dbReference type="InterPro" id="IPR003676">
    <property type="entry name" value="SAUR_fam"/>
</dbReference>
<dbReference type="GO" id="GO:0009733">
    <property type="term" value="P:response to auxin"/>
    <property type="evidence" value="ECO:0007669"/>
    <property type="project" value="InterPro"/>
</dbReference>
<proteinExistence type="inferred from homology"/>
<dbReference type="AlphaFoldDB" id="A0A6J1CAN3"/>
<evidence type="ECO:0000313" key="2">
    <source>
        <dbReference type="Proteomes" id="UP000504603"/>
    </source>
</evidence>
<dbReference type="PANTHER" id="PTHR31374:SF199">
    <property type="entry name" value="SMALL AUXIN-UP RNA-RELATED"/>
    <property type="match status" value="1"/>
</dbReference>
<dbReference type="RefSeq" id="XP_022137558.1">
    <property type="nucleotide sequence ID" value="XM_022281866.1"/>
</dbReference>
<dbReference type="Pfam" id="PF02519">
    <property type="entry name" value="Auxin_inducible"/>
    <property type="match status" value="1"/>
</dbReference>
<sequence length="160" mass="17592">MEGMKKKLSKYVSFKGLARTRSVDPMARKSRSWNSGSKYKHPVAPYGCFAVYVGPDKQRFVVRTEFANHPLFQMLLEDAELEYGYNSQGPILLPCEVGLFYQVLAEMDAGDDRLGDGGHWTSGDGGGLITCSPLRLTTCASRQAGYSLLSPSSMLKLNGL</sequence>
<keyword evidence="2" id="KW-1185">Reference proteome</keyword>
<gene>
    <name evidence="3" type="primary">LOC111008980</name>
</gene>
<name>A0A6J1CAN3_MOMCH</name>